<accession>A0A1B8H6N3</accession>
<evidence type="ECO:0000256" key="12">
    <source>
        <dbReference type="PIRNR" id="PIRNR004862"/>
    </source>
</evidence>
<dbReference type="Gene3D" id="3.30.300.30">
    <property type="match status" value="1"/>
</dbReference>
<comment type="similarity">
    <text evidence="4 12">Belongs to the FliF family.</text>
</comment>
<comment type="caution">
    <text evidence="17">The sequence shown here is derived from an EMBL/GenBank/DDBJ whole genome shotgun (WGS) entry which is preliminary data.</text>
</comment>
<dbReference type="PANTHER" id="PTHR30046">
    <property type="entry name" value="FLAGELLAR M-RING PROTEIN"/>
    <property type="match status" value="1"/>
</dbReference>
<proteinExistence type="inferred from homology"/>
<comment type="function">
    <text evidence="1 12">The M ring may be actively involved in energy transduction.</text>
</comment>
<comment type="subcellular location">
    <subcellularLocation>
        <location evidence="2 12">Bacterial flagellum basal body</location>
    </subcellularLocation>
    <subcellularLocation>
        <location evidence="3">Cell membrane</location>
        <topology evidence="3">Multi-pass membrane protein</topology>
    </subcellularLocation>
</comment>
<evidence type="ECO:0000256" key="14">
    <source>
        <dbReference type="SAM" id="Phobius"/>
    </source>
</evidence>
<feature type="transmembrane region" description="Helical" evidence="14">
    <location>
        <begin position="28"/>
        <end position="48"/>
    </location>
</feature>
<dbReference type="PIRSF" id="PIRSF004862">
    <property type="entry name" value="FliF"/>
    <property type="match status" value="1"/>
</dbReference>
<feature type="compositionally biased region" description="Polar residues" evidence="13">
    <location>
        <begin position="348"/>
        <end position="364"/>
    </location>
</feature>
<keyword evidence="17" id="KW-0966">Cell projection</keyword>
<evidence type="ECO:0000313" key="17">
    <source>
        <dbReference type="EMBL" id="OBU04734.1"/>
    </source>
</evidence>
<evidence type="ECO:0000256" key="4">
    <source>
        <dbReference type="ARBA" id="ARBA00007971"/>
    </source>
</evidence>
<comment type="subunit">
    <text evidence="11">The basal body constitutes a major portion of the flagellar organelle and consists of four rings (L,P,S, and M) mounted on a central rod. The M ring is integral to the inner membrane of the cell and may be connected to the flagellar rod via the S ring. The S (supramembrane ring) lies just distal to the M ring. The L and P rings lie in the outer membrane and the periplasmic space, respectively.</text>
</comment>
<feature type="domain" description="Flagellar M-ring C-terminal" evidence="16">
    <location>
        <begin position="255"/>
        <end position="442"/>
    </location>
</feature>
<dbReference type="AlphaFoldDB" id="A0A1B8H6N3"/>
<evidence type="ECO:0000256" key="6">
    <source>
        <dbReference type="ARBA" id="ARBA00022475"/>
    </source>
</evidence>
<keyword evidence="9 14" id="KW-0472">Membrane</keyword>
<dbReference type="PRINTS" id="PR01009">
    <property type="entry name" value="FLGMRINGFLIF"/>
</dbReference>
<dbReference type="InterPro" id="IPR045851">
    <property type="entry name" value="AMP-bd_C_sf"/>
</dbReference>
<dbReference type="GO" id="GO:0005886">
    <property type="term" value="C:plasma membrane"/>
    <property type="evidence" value="ECO:0007669"/>
    <property type="project" value="UniProtKB-SubCell"/>
</dbReference>
<reference evidence="17 18" key="1">
    <citation type="submission" date="2016-06" db="EMBL/GenBank/DDBJ databases">
        <authorList>
            <person name="Kjaerup R.B."/>
            <person name="Dalgaard T.S."/>
            <person name="Juul-Madsen H.R."/>
        </authorList>
    </citation>
    <scope>NUCLEOTIDE SEQUENCE [LARGE SCALE GENOMIC DNA]</scope>
    <source>
        <strain evidence="17 18">GCSL-Mp3</strain>
    </source>
</reference>
<dbReference type="NCBIfam" id="TIGR00206">
    <property type="entry name" value="fliF"/>
    <property type="match status" value="1"/>
</dbReference>
<gene>
    <name evidence="17" type="ORF">AYY17_07445</name>
</gene>
<feature type="transmembrane region" description="Helical" evidence="14">
    <location>
        <begin position="460"/>
        <end position="481"/>
    </location>
</feature>
<feature type="compositionally biased region" description="Basic and acidic residues" evidence="13">
    <location>
        <begin position="333"/>
        <end position="344"/>
    </location>
</feature>
<keyword evidence="6" id="KW-1003">Cell membrane</keyword>
<dbReference type="STRING" id="368603.AYY16_02425"/>
<feature type="region of interest" description="Disordered" evidence="13">
    <location>
        <begin position="279"/>
        <end position="364"/>
    </location>
</feature>
<evidence type="ECO:0000256" key="13">
    <source>
        <dbReference type="SAM" id="MobiDB-lite"/>
    </source>
</evidence>
<evidence type="ECO:0000256" key="2">
    <source>
        <dbReference type="ARBA" id="ARBA00004117"/>
    </source>
</evidence>
<evidence type="ECO:0000256" key="7">
    <source>
        <dbReference type="ARBA" id="ARBA00022692"/>
    </source>
</evidence>
<keyword evidence="7 14" id="KW-0812">Transmembrane</keyword>
<dbReference type="GO" id="GO:0009431">
    <property type="term" value="C:bacterial-type flagellum basal body, MS ring"/>
    <property type="evidence" value="ECO:0007669"/>
    <property type="project" value="InterPro"/>
</dbReference>
<evidence type="ECO:0000259" key="15">
    <source>
        <dbReference type="Pfam" id="PF01514"/>
    </source>
</evidence>
<evidence type="ECO:0000256" key="11">
    <source>
        <dbReference type="ARBA" id="ARBA00025936"/>
    </source>
</evidence>
<dbReference type="GO" id="GO:0071973">
    <property type="term" value="P:bacterial-type flagellum-dependent cell motility"/>
    <property type="evidence" value="ECO:0007669"/>
    <property type="project" value="InterPro"/>
</dbReference>
<dbReference type="InterPro" id="IPR000067">
    <property type="entry name" value="FlgMring_FliF"/>
</dbReference>
<dbReference type="Pfam" id="PF01514">
    <property type="entry name" value="YscJ_FliF"/>
    <property type="match status" value="1"/>
</dbReference>
<evidence type="ECO:0000256" key="1">
    <source>
        <dbReference type="ARBA" id="ARBA00003820"/>
    </source>
</evidence>
<keyword evidence="17" id="KW-0282">Flagellum</keyword>
<organism evidence="17 18">
    <name type="scientific">Morganella psychrotolerans</name>
    <dbReference type="NCBI Taxonomy" id="368603"/>
    <lineage>
        <taxon>Bacteria</taxon>
        <taxon>Pseudomonadati</taxon>
        <taxon>Pseudomonadota</taxon>
        <taxon>Gammaproteobacteria</taxon>
        <taxon>Enterobacterales</taxon>
        <taxon>Morganellaceae</taxon>
        <taxon>Morganella</taxon>
    </lineage>
</organism>
<evidence type="ECO:0000256" key="8">
    <source>
        <dbReference type="ARBA" id="ARBA00022989"/>
    </source>
</evidence>
<keyword evidence="8 14" id="KW-1133">Transmembrane helix</keyword>
<evidence type="ECO:0000313" key="18">
    <source>
        <dbReference type="Proteomes" id="UP000092247"/>
    </source>
</evidence>
<dbReference type="PANTHER" id="PTHR30046:SF0">
    <property type="entry name" value="FLAGELLAR M-RING PROTEIN"/>
    <property type="match status" value="1"/>
</dbReference>
<evidence type="ECO:0000256" key="3">
    <source>
        <dbReference type="ARBA" id="ARBA00004651"/>
    </source>
</evidence>
<dbReference type="RefSeq" id="WP_067424594.1">
    <property type="nucleotide sequence ID" value="NZ_LZEX01000034.1"/>
</dbReference>
<evidence type="ECO:0000256" key="9">
    <source>
        <dbReference type="ARBA" id="ARBA00023136"/>
    </source>
</evidence>
<evidence type="ECO:0000259" key="16">
    <source>
        <dbReference type="Pfam" id="PF08345"/>
    </source>
</evidence>
<dbReference type="EMBL" id="LZEX01000034">
    <property type="protein sequence ID" value="OBU04734.1"/>
    <property type="molecule type" value="Genomic_DNA"/>
</dbReference>
<evidence type="ECO:0000256" key="10">
    <source>
        <dbReference type="ARBA" id="ARBA00023143"/>
    </source>
</evidence>
<name>A0A1B8H6N3_9GAMM</name>
<dbReference type="InterPro" id="IPR043427">
    <property type="entry name" value="YscJ/FliF"/>
</dbReference>
<dbReference type="Pfam" id="PF08345">
    <property type="entry name" value="YscJ_FliF_C"/>
    <property type="match status" value="1"/>
</dbReference>
<keyword evidence="17" id="KW-0969">Cilium</keyword>
<evidence type="ECO:0000256" key="5">
    <source>
        <dbReference type="ARBA" id="ARBA00017949"/>
    </source>
</evidence>
<dbReference type="GO" id="GO:0003774">
    <property type="term" value="F:cytoskeletal motor activity"/>
    <property type="evidence" value="ECO:0007669"/>
    <property type="project" value="InterPro"/>
</dbReference>
<dbReference type="InterPro" id="IPR006182">
    <property type="entry name" value="FliF_N_dom"/>
</dbReference>
<feature type="domain" description="Flagellar M-ring N-terminal" evidence="15">
    <location>
        <begin position="49"/>
        <end position="223"/>
    </location>
</feature>
<sequence length="569" mass="62258">MSAASQDTGDNKKGLALIIDRIKADPKVPLMIAGAAAIAIIVALFLWMRSPDYRVLLSNLSAKDGGDIVGQLTQMNMPYQLADNGSAILVPADKVHELRLKLAQAGLPKGGNTGFELLDKEQFGISQFSEQVNYQRALEGELSRTIESLSPVQTARVHLAIPKPTLFVREQKSPTASVTVGLLPGRALDEGQISAIVHMVSSSVSGLTTANVIIVDQAGRLLTNNDNSQQSVSTSQMKLTNETEARLKQRIEDLLSPLVGRANVQAQVTAQVDYSKVEQTAEEYKPNQQPDTGAVRSRQSSQSQQNSNGGPGGVPGALSNQPVSAPAAPIETAKADNKDAKDNKTASPADNNRSGNINSQNDETTNYEVDRKISHTQRQIGVVDRLSVAVIINYLPQKAEDGTEVMKPLPPEMLKEIESLTREAMGYSVSRGDSLNITNSRFTDEGQVTEEQSVFTSPVIIAQALDYGKILLLLLVGWLLWRRGIKPQWQRYRKAQQAESEARLFKATQMKTPLVADETISDDMDEKTRRRLTRQRVSAEIQSQRIREMADKDPQVVAMVISQWLGKSQ</sequence>
<dbReference type="InterPro" id="IPR013556">
    <property type="entry name" value="Flag_M-ring_C"/>
</dbReference>
<protein>
    <recommendedName>
        <fullName evidence="5 12">Flagellar M-ring protein</fullName>
    </recommendedName>
</protein>
<dbReference type="Proteomes" id="UP000092247">
    <property type="component" value="Unassembled WGS sequence"/>
</dbReference>
<feature type="compositionally biased region" description="Low complexity" evidence="13">
    <location>
        <begin position="293"/>
        <end position="308"/>
    </location>
</feature>
<keyword evidence="10 12" id="KW-0975">Bacterial flagellum</keyword>